<reference evidence="1 2" key="1">
    <citation type="journal article" date="2016" name="Nat. Commun.">
        <title>Thousands of microbial genomes shed light on interconnected biogeochemical processes in an aquifer system.</title>
        <authorList>
            <person name="Anantharaman K."/>
            <person name="Brown C.T."/>
            <person name="Hug L.A."/>
            <person name="Sharon I."/>
            <person name="Castelle C.J."/>
            <person name="Probst A.J."/>
            <person name="Thomas B.C."/>
            <person name="Singh A."/>
            <person name="Wilkins M.J."/>
            <person name="Karaoz U."/>
            <person name="Brodie E.L."/>
            <person name="Williams K.H."/>
            <person name="Hubbard S.S."/>
            <person name="Banfield J.F."/>
        </authorList>
    </citation>
    <scope>NUCLEOTIDE SEQUENCE [LARGE SCALE GENOMIC DNA]</scope>
</reference>
<dbReference type="Proteomes" id="UP000178964">
    <property type="component" value="Unassembled WGS sequence"/>
</dbReference>
<gene>
    <name evidence="1" type="ORF">A3A70_02860</name>
</gene>
<evidence type="ECO:0000313" key="2">
    <source>
        <dbReference type="Proteomes" id="UP000178964"/>
    </source>
</evidence>
<dbReference type="EMBL" id="MEVK01000003">
    <property type="protein sequence ID" value="OGC59942.1"/>
    <property type="molecule type" value="Genomic_DNA"/>
</dbReference>
<protein>
    <submittedName>
        <fullName evidence="1">Uncharacterized protein</fullName>
    </submittedName>
</protein>
<comment type="caution">
    <text evidence="1">The sequence shown here is derived from an EMBL/GenBank/DDBJ whole genome shotgun (WGS) entry which is preliminary data.</text>
</comment>
<organism evidence="1 2">
    <name type="scientific">candidate division WWE3 bacterium RIFCSPLOWO2_01_FULL_42_11</name>
    <dbReference type="NCBI Taxonomy" id="1802627"/>
    <lineage>
        <taxon>Bacteria</taxon>
        <taxon>Katanobacteria</taxon>
    </lineage>
</organism>
<evidence type="ECO:0000313" key="1">
    <source>
        <dbReference type="EMBL" id="OGC59942.1"/>
    </source>
</evidence>
<dbReference type="AlphaFoldDB" id="A0A1F4VRV6"/>
<accession>A0A1F4VRV6</accession>
<proteinExistence type="predicted"/>
<sequence>MNKPVLPTNELKYFEAVNRITTSKSEDELKVAIEDAVVVMKDYFNSQPLENLKESAIAMNQNPGDKEIRSKFQENFESFLYATAIEDGRYMSFNAHKDDYYYAKKLRKKIIEENKITSQTEMIIVDMAVISYFRYLRISSVQVQLVSQIATLTGKDLQPKVNLLKQYDRQIEASYRQFISSVTFLKEIRQPKLNVKIQSKETFVARNQQFNKNS</sequence>
<name>A0A1F4VRV6_UNCKA</name>